<sequence>MNVKDLVRKLKLVESSTTLRGRDAAIYCTSLLRAVKGNLIGATNRRSDVSGQDGGVLFVSEGASSGSYTVKIELSTAQDYITKTVLSPGAGTLPGRALNERSRP</sequence>
<evidence type="ECO:0000313" key="1">
    <source>
        <dbReference type="EMBL" id="GBP22996.1"/>
    </source>
</evidence>
<name>A0A4C1UAR9_EUMVA</name>
<comment type="caution">
    <text evidence="1">The sequence shown here is derived from an EMBL/GenBank/DDBJ whole genome shotgun (WGS) entry which is preliminary data.</text>
</comment>
<evidence type="ECO:0000313" key="2">
    <source>
        <dbReference type="Proteomes" id="UP000299102"/>
    </source>
</evidence>
<keyword evidence="2" id="KW-1185">Reference proteome</keyword>
<gene>
    <name evidence="1" type="ORF">EVAR_15670_1</name>
</gene>
<organism evidence="1 2">
    <name type="scientific">Eumeta variegata</name>
    <name type="common">Bagworm moth</name>
    <name type="synonym">Eumeta japonica</name>
    <dbReference type="NCBI Taxonomy" id="151549"/>
    <lineage>
        <taxon>Eukaryota</taxon>
        <taxon>Metazoa</taxon>
        <taxon>Ecdysozoa</taxon>
        <taxon>Arthropoda</taxon>
        <taxon>Hexapoda</taxon>
        <taxon>Insecta</taxon>
        <taxon>Pterygota</taxon>
        <taxon>Neoptera</taxon>
        <taxon>Endopterygota</taxon>
        <taxon>Lepidoptera</taxon>
        <taxon>Glossata</taxon>
        <taxon>Ditrysia</taxon>
        <taxon>Tineoidea</taxon>
        <taxon>Psychidae</taxon>
        <taxon>Oiketicinae</taxon>
        <taxon>Eumeta</taxon>
    </lineage>
</organism>
<protein>
    <submittedName>
        <fullName evidence="1">Uncharacterized protein</fullName>
    </submittedName>
</protein>
<dbReference type="EMBL" id="BGZK01000146">
    <property type="protein sequence ID" value="GBP22996.1"/>
    <property type="molecule type" value="Genomic_DNA"/>
</dbReference>
<proteinExistence type="predicted"/>
<dbReference type="AlphaFoldDB" id="A0A4C1UAR9"/>
<accession>A0A4C1UAR9</accession>
<dbReference type="Proteomes" id="UP000299102">
    <property type="component" value="Unassembled WGS sequence"/>
</dbReference>
<reference evidence="1 2" key="1">
    <citation type="journal article" date="2019" name="Commun. Biol.">
        <title>The bagworm genome reveals a unique fibroin gene that provides high tensile strength.</title>
        <authorList>
            <person name="Kono N."/>
            <person name="Nakamura H."/>
            <person name="Ohtoshi R."/>
            <person name="Tomita M."/>
            <person name="Numata K."/>
            <person name="Arakawa K."/>
        </authorList>
    </citation>
    <scope>NUCLEOTIDE SEQUENCE [LARGE SCALE GENOMIC DNA]</scope>
</reference>